<feature type="coiled-coil region" evidence="8">
    <location>
        <begin position="1236"/>
        <end position="1281"/>
    </location>
</feature>
<name>A0A183I8Q8_9BILA</name>
<dbReference type="Pfam" id="PF00069">
    <property type="entry name" value="Pkinase"/>
    <property type="match status" value="1"/>
</dbReference>
<feature type="region of interest" description="Disordered" evidence="9">
    <location>
        <begin position="434"/>
        <end position="458"/>
    </location>
</feature>
<feature type="compositionally biased region" description="Basic and acidic residues" evidence="9">
    <location>
        <begin position="388"/>
        <end position="397"/>
    </location>
</feature>
<keyword evidence="4 7" id="KW-0547">Nucleotide-binding</keyword>
<evidence type="ECO:0000256" key="7">
    <source>
        <dbReference type="PROSITE-ProRule" id="PRU10141"/>
    </source>
</evidence>
<feature type="domain" description="Protein kinase" evidence="10">
    <location>
        <begin position="39"/>
        <end position="300"/>
    </location>
</feature>
<proteinExistence type="predicted"/>
<dbReference type="GO" id="GO:0004674">
    <property type="term" value="F:protein serine/threonine kinase activity"/>
    <property type="evidence" value="ECO:0007669"/>
    <property type="project" value="UniProtKB-KW"/>
</dbReference>
<dbReference type="OrthoDB" id="10027016at2759"/>
<evidence type="ECO:0000256" key="9">
    <source>
        <dbReference type="SAM" id="MobiDB-lite"/>
    </source>
</evidence>
<dbReference type="SMART" id="SM00220">
    <property type="entry name" value="S_TKc"/>
    <property type="match status" value="1"/>
</dbReference>
<dbReference type="GO" id="GO:0005524">
    <property type="term" value="F:ATP binding"/>
    <property type="evidence" value="ECO:0007669"/>
    <property type="project" value="UniProtKB-UniRule"/>
</dbReference>
<feature type="region of interest" description="Disordered" evidence="9">
    <location>
        <begin position="327"/>
        <end position="360"/>
    </location>
</feature>
<keyword evidence="12" id="KW-1185">Reference proteome</keyword>
<reference evidence="11 12" key="2">
    <citation type="submission" date="2018-11" db="EMBL/GenBank/DDBJ databases">
        <authorList>
            <consortium name="Pathogen Informatics"/>
        </authorList>
    </citation>
    <scope>NUCLEOTIDE SEQUENCE [LARGE SCALE GENOMIC DNA]</scope>
</reference>
<gene>
    <name evidence="11" type="ORF">SBAD_LOCUS1</name>
</gene>
<dbReference type="EMBL" id="UZAM01000001">
    <property type="protein sequence ID" value="VDO78365.1"/>
    <property type="molecule type" value="Genomic_DNA"/>
</dbReference>
<accession>A0A183I8Q8</accession>
<dbReference type="InterPro" id="IPR008271">
    <property type="entry name" value="Ser/Thr_kinase_AS"/>
</dbReference>
<dbReference type="PANTHER" id="PTHR46538:SF3">
    <property type="entry name" value="PROTEIN KINASE DOMAIN-CONTAINING PROTEIN"/>
    <property type="match status" value="1"/>
</dbReference>
<dbReference type="InterPro" id="IPR022165">
    <property type="entry name" value="PKK"/>
</dbReference>
<dbReference type="PROSITE" id="PS00108">
    <property type="entry name" value="PROTEIN_KINASE_ST"/>
    <property type="match status" value="1"/>
</dbReference>
<dbReference type="FunFam" id="1.10.510.10:FF:001298">
    <property type="entry name" value="STE20-like kinase"/>
    <property type="match status" value="1"/>
</dbReference>
<evidence type="ECO:0000313" key="12">
    <source>
        <dbReference type="Proteomes" id="UP000270296"/>
    </source>
</evidence>
<dbReference type="InterPro" id="IPR011009">
    <property type="entry name" value="Kinase-like_dom_sf"/>
</dbReference>
<dbReference type="Gene3D" id="1.10.510.10">
    <property type="entry name" value="Transferase(Phosphotransferase) domain 1"/>
    <property type="match status" value="1"/>
</dbReference>
<organism evidence="13">
    <name type="scientific">Soboliphyme baturini</name>
    <dbReference type="NCBI Taxonomy" id="241478"/>
    <lineage>
        <taxon>Eukaryota</taxon>
        <taxon>Metazoa</taxon>
        <taxon>Ecdysozoa</taxon>
        <taxon>Nematoda</taxon>
        <taxon>Enoplea</taxon>
        <taxon>Dorylaimia</taxon>
        <taxon>Dioctophymatida</taxon>
        <taxon>Dioctophymatoidea</taxon>
        <taxon>Soboliphymatidae</taxon>
        <taxon>Soboliphyme</taxon>
    </lineage>
</organism>
<evidence type="ECO:0000256" key="2">
    <source>
        <dbReference type="ARBA" id="ARBA00022553"/>
    </source>
</evidence>
<dbReference type="InterPro" id="IPR000719">
    <property type="entry name" value="Prot_kinase_dom"/>
</dbReference>
<feature type="region of interest" description="Disordered" evidence="9">
    <location>
        <begin position="388"/>
        <end position="414"/>
    </location>
</feature>
<keyword evidence="3" id="KW-0808">Transferase</keyword>
<feature type="region of interest" description="Disordered" evidence="9">
    <location>
        <begin position="604"/>
        <end position="626"/>
    </location>
</feature>
<evidence type="ECO:0000256" key="1">
    <source>
        <dbReference type="ARBA" id="ARBA00022527"/>
    </source>
</evidence>
<dbReference type="PANTHER" id="PTHR46538">
    <property type="entry name" value="PROTEIN KINASE DOMAIN-CONTAINING PROTEIN"/>
    <property type="match status" value="1"/>
</dbReference>
<keyword evidence="6 7" id="KW-0067">ATP-binding</keyword>
<dbReference type="PROSITE" id="PS50011">
    <property type="entry name" value="PROTEIN_KINASE_DOM"/>
    <property type="match status" value="1"/>
</dbReference>
<evidence type="ECO:0000256" key="5">
    <source>
        <dbReference type="ARBA" id="ARBA00022777"/>
    </source>
</evidence>
<dbReference type="WBParaSite" id="SBAD_0000000001-mRNA-1">
    <property type="protein sequence ID" value="SBAD_0000000001-mRNA-1"/>
    <property type="gene ID" value="SBAD_0000000001"/>
</dbReference>
<keyword evidence="1" id="KW-0723">Serine/threonine-protein kinase</keyword>
<evidence type="ECO:0000256" key="8">
    <source>
        <dbReference type="SAM" id="Coils"/>
    </source>
</evidence>
<feature type="compositionally biased region" description="Polar residues" evidence="9">
    <location>
        <begin position="604"/>
        <end position="613"/>
    </location>
</feature>
<dbReference type="Gene3D" id="3.30.200.20">
    <property type="entry name" value="Phosphorylase Kinase, domain 1"/>
    <property type="match status" value="1"/>
</dbReference>
<sequence>MPFIDKFLNLFRYTNPSVDYRRSSAFQHIVCDVDPRQSWELIEEIGDGAFGKVQKARHRTTGVLSAAKAIELKQDDELSDFLVEIEILTECHHKNVVGLHEAYFFERNLWMMLEYCGAGAVDSIMVELEKPLTEPQIGYICHEVCQALCFLHKMHVIHRDLKAGNILLTDDGDVKLADFGVSAKNNDSLQKRDSFIGTPYWMAPEVMFCETFKDKPYDQKADIWSLGITLIELAEMEPPYHEIGPMRVLIKIQKSDPPKLAVPKKWSFAFHDFLQKCLVKNPSDRSAAVDLLNVRTALFIFALQPKSIFLQLISELEAEVIEEQVEEFEEDRRSRDSLDSEANSELTTSSETPNLSHDSSRIVRQLLYQTSTNGEDITESTLDLTAESTEHLNKEEVESSPVVSVEVDKETTSTSATMTLESEAVDTVITGASEEATDKTNRMSPVSHHSGDSTQSSADRILDDLYDALKKEDSSSSVASRFIGQEPAEKPPAPEVCPVENVSVTVEERFHTVDEADEKASSGTAFLRFTVPFTDEVTAAADVPDANVCTFENGAAKRDEENAVILRKISSGENECMAKDTKIAIIQQHRKTLNEIKSVFENQSGATDGSLTSEKPAEEVDKAHKRRSVANLSSYQMFTAALNASLEQRLKARDNLKTNSLPEEHRSRTQKPIFSSLTGLPKDVVCECPHSGPQTTAVPGSSNIPVAPPLSFFEPPRVMAVIKQSTSEQALSSSGLKTVVGDYCRPVTHSTSSLRSQTLSASCPSKPPLSGEQDLPALPLSSVCQIPTSVIHHIVAPPEPPIDYVMSTVKQLSINDALEKRIIDVAPATPADEGEKMKSTSLMIYDESVENDDEERRPVIMNASIEEIDRTGPVVSDTAVVLRKPTEERQKKLSPLVRKNQHRRTVTKKTRVYMVEGVQMTSTTYHVMVDADSHLYKAKEDFKIKKAELQELKRMQREENRQWQRLLVKIQLQLDQQAKMFEQNLKEVQRHFDIELENITRSQKKQIEEIERQQEDESKSMLKKLITTQEKNIRMFRDVIKTEQKLLKQESDRRPSATRKIYYRERKEYLDAQQMEKVSLLSSIVLDQLIGRLFEQQLQEEKATAIQKMECQHRQRIAMLERQFLDQKHAMIRARESAIWDVEERHLQDRHQLDKKLRKDKFALRRSQMMARHDKELDHVKRFAQRRTEELLRIITAEKKRLPKNLRSEAKTRTLIFRESQKIHMVDSIELAKRIREFEDKESKRVKQELKKQELKHQKRFEHLQAKNEVMIKEVEQSQHEKRKMLLEDENAQLKQCDDDFNADMKTWKNNLKPRKQELEARLRDEIDRQERFYQSPMEVQGNSLCHIGGMLCNGASAGPL</sequence>
<protein>
    <submittedName>
        <fullName evidence="13">Protein kinase domain-containing protein</fullName>
    </submittedName>
</protein>
<feature type="region of interest" description="Disordered" evidence="9">
    <location>
        <begin position="476"/>
        <end position="496"/>
    </location>
</feature>
<keyword evidence="5" id="KW-0418">Kinase</keyword>
<reference evidence="13" key="1">
    <citation type="submission" date="2016-06" db="UniProtKB">
        <authorList>
            <consortium name="WormBaseParasite"/>
        </authorList>
    </citation>
    <scope>IDENTIFICATION</scope>
</reference>
<feature type="coiled-coil region" evidence="8">
    <location>
        <begin position="939"/>
        <end position="966"/>
    </location>
</feature>
<feature type="compositionally biased region" description="Polar residues" evidence="9">
    <location>
        <begin position="343"/>
        <end position="357"/>
    </location>
</feature>
<evidence type="ECO:0000256" key="6">
    <source>
        <dbReference type="ARBA" id="ARBA00022840"/>
    </source>
</evidence>
<dbReference type="Pfam" id="PF12474">
    <property type="entry name" value="PKK"/>
    <property type="match status" value="2"/>
</dbReference>
<evidence type="ECO:0000259" key="10">
    <source>
        <dbReference type="PROSITE" id="PS50011"/>
    </source>
</evidence>
<feature type="binding site" evidence="7">
    <location>
        <position position="68"/>
    </location>
    <ligand>
        <name>ATP</name>
        <dbReference type="ChEBI" id="CHEBI:30616"/>
    </ligand>
</feature>
<evidence type="ECO:0000313" key="11">
    <source>
        <dbReference type="EMBL" id="VDO78365.1"/>
    </source>
</evidence>
<evidence type="ECO:0000256" key="4">
    <source>
        <dbReference type="ARBA" id="ARBA00022741"/>
    </source>
</evidence>
<dbReference type="PROSITE" id="PS00107">
    <property type="entry name" value="PROTEIN_KINASE_ATP"/>
    <property type="match status" value="1"/>
</dbReference>
<dbReference type="SUPFAM" id="SSF56112">
    <property type="entry name" value="Protein kinase-like (PK-like)"/>
    <property type="match status" value="1"/>
</dbReference>
<evidence type="ECO:0000313" key="13">
    <source>
        <dbReference type="WBParaSite" id="SBAD_0000000001-mRNA-1"/>
    </source>
</evidence>
<dbReference type="InterPro" id="IPR051585">
    <property type="entry name" value="STE20_Ser/Thr_Kinases"/>
</dbReference>
<keyword evidence="2" id="KW-0597">Phosphoprotein</keyword>
<evidence type="ECO:0000256" key="3">
    <source>
        <dbReference type="ARBA" id="ARBA00022679"/>
    </source>
</evidence>
<keyword evidence="8" id="KW-0175">Coiled coil</keyword>
<dbReference type="InterPro" id="IPR017441">
    <property type="entry name" value="Protein_kinase_ATP_BS"/>
</dbReference>
<dbReference type="Proteomes" id="UP000270296">
    <property type="component" value="Unassembled WGS sequence"/>
</dbReference>